<evidence type="ECO:0000313" key="4">
    <source>
        <dbReference type="Proteomes" id="UP000283523"/>
    </source>
</evidence>
<name>A0A418MI12_9BACT</name>
<feature type="domain" description="DUF4142" evidence="2">
    <location>
        <begin position="57"/>
        <end position="187"/>
    </location>
</feature>
<dbReference type="Proteomes" id="UP000283523">
    <property type="component" value="Unassembled WGS sequence"/>
</dbReference>
<dbReference type="InterPro" id="IPR012347">
    <property type="entry name" value="Ferritin-like"/>
</dbReference>
<organism evidence="3 4">
    <name type="scientific">Fibrisoma montanum</name>
    <dbReference type="NCBI Taxonomy" id="2305895"/>
    <lineage>
        <taxon>Bacteria</taxon>
        <taxon>Pseudomonadati</taxon>
        <taxon>Bacteroidota</taxon>
        <taxon>Cytophagia</taxon>
        <taxon>Cytophagales</taxon>
        <taxon>Spirosomataceae</taxon>
        <taxon>Fibrisoma</taxon>
    </lineage>
</organism>
<evidence type="ECO:0000256" key="1">
    <source>
        <dbReference type="SAM" id="SignalP"/>
    </source>
</evidence>
<dbReference type="EMBL" id="QXED01000001">
    <property type="protein sequence ID" value="RIV26971.1"/>
    <property type="molecule type" value="Genomic_DNA"/>
</dbReference>
<dbReference type="Pfam" id="PF13628">
    <property type="entry name" value="DUF4142"/>
    <property type="match status" value="1"/>
</dbReference>
<dbReference type="InterPro" id="IPR025419">
    <property type="entry name" value="DUF4142"/>
</dbReference>
<comment type="caution">
    <text evidence="3">The sequence shown here is derived from an EMBL/GenBank/DDBJ whole genome shotgun (WGS) entry which is preliminary data.</text>
</comment>
<dbReference type="Gene3D" id="1.20.1260.10">
    <property type="match status" value="1"/>
</dbReference>
<evidence type="ECO:0000313" key="3">
    <source>
        <dbReference type="EMBL" id="RIV26971.1"/>
    </source>
</evidence>
<dbReference type="RefSeq" id="WP_119665825.1">
    <property type="nucleotide sequence ID" value="NZ_QXED01000001.1"/>
</dbReference>
<gene>
    <name evidence="3" type="ORF">DYU11_01225</name>
</gene>
<feature type="signal peptide" evidence="1">
    <location>
        <begin position="1"/>
        <end position="21"/>
    </location>
</feature>
<reference evidence="3 4" key="1">
    <citation type="submission" date="2018-08" db="EMBL/GenBank/DDBJ databases">
        <title>Fibrisoma montanum sp. nov., isolated from Danxia mountain soil.</title>
        <authorList>
            <person name="Huang Y."/>
        </authorList>
    </citation>
    <scope>NUCLEOTIDE SEQUENCE [LARGE SCALE GENOMIC DNA]</scope>
    <source>
        <strain evidence="3 4">HYT19</strain>
    </source>
</reference>
<feature type="chain" id="PRO_5019170738" evidence="1">
    <location>
        <begin position="22"/>
        <end position="192"/>
    </location>
</feature>
<dbReference type="PROSITE" id="PS51257">
    <property type="entry name" value="PROKAR_LIPOPROTEIN"/>
    <property type="match status" value="1"/>
</dbReference>
<sequence>MKKTMIYVALAGLLASYGCSSDTKTAAEKANEKKIDSQSGAISDDAKSDAKEVAKSMVELTSMGMTELEMSRLAVQNATNPQVKGYALQVMTKHQQDERELRNLASQLTLTLPAGLSDDGKDRLEDLKKQTGTAFDLEYLKEMADVNDQAVDIAEDLEDNAPNDAVKKLAEKLLIDDRSHRDQAKQLRNVLD</sequence>
<dbReference type="PANTHER" id="PTHR38593:SF1">
    <property type="entry name" value="BLR2558 PROTEIN"/>
    <property type="match status" value="1"/>
</dbReference>
<protein>
    <submittedName>
        <fullName evidence="3">DUF4142 domain-containing protein</fullName>
    </submittedName>
</protein>
<keyword evidence="1" id="KW-0732">Signal</keyword>
<keyword evidence="4" id="KW-1185">Reference proteome</keyword>
<evidence type="ECO:0000259" key="2">
    <source>
        <dbReference type="Pfam" id="PF13628"/>
    </source>
</evidence>
<dbReference type="OrthoDB" id="950487at2"/>
<proteinExistence type="predicted"/>
<dbReference type="PANTHER" id="PTHR38593">
    <property type="entry name" value="BLR2558 PROTEIN"/>
    <property type="match status" value="1"/>
</dbReference>
<accession>A0A418MI12</accession>
<dbReference type="AlphaFoldDB" id="A0A418MI12"/>